<dbReference type="STRING" id="42157.A0A182EV99"/>
<sequence>MRHQYASHFIFSRRLTLDLSQSSHLGTTQMDKLRKNENRAVEDVEDQNDGDAGGSETSKKLIWEYELSRGRWIKYENAINKKLK</sequence>
<gene>
    <name evidence="3" type="ORF">NOO_LOCUS12088</name>
</gene>
<proteinExistence type="predicted"/>
<reference evidence="3 4" key="2">
    <citation type="submission" date="2018-08" db="EMBL/GenBank/DDBJ databases">
        <authorList>
            <person name="Laetsch R D."/>
            <person name="Stevens L."/>
            <person name="Kumar S."/>
            <person name="Blaxter L. M."/>
        </authorList>
    </citation>
    <scope>NUCLEOTIDE SEQUENCE [LARGE SCALE GENOMIC DNA]</scope>
</reference>
<dbReference type="InterPro" id="IPR004170">
    <property type="entry name" value="WWE_dom"/>
</dbReference>
<feature type="domain" description="WWE" evidence="2">
    <location>
        <begin position="49"/>
        <end position="84"/>
    </location>
</feature>
<feature type="region of interest" description="Disordered" evidence="1">
    <location>
        <begin position="27"/>
        <end position="56"/>
    </location>
</feature>
<dbReference type="Proteomes" id="UP000271087">
    <property type="component" value="Unassembled WGS sequence"/>
</dbReference>
<evidence type="ECO:0000256" key="1">
    <source>
        <dbReference type="SAM" id="MobiDB-lite"/>
    </source>
</evidence>
<evidence type="ECO:0000313" key="4">
    <source>
        <dbReference type="Proteomes" id="UP000271087"/>
    </source>
</evidence>
<accession>A0A182EV99</accession>
<protein>
    <submittedName>
        <fullName evidence="5">WWE domain-containing protein</fullName>
    </submittedName>
</protein>
<dbReference type="PROSITE" id="PS50918">
    <property type="entry name" value="WWE"/>
    <property type="match status" value="1"/>
</dbReference>
<evidence type="ECO:0000259" key="2">
    <source>
        <dbReference type="PROSITE" id="PS50918"/>
    </source>
</evidence>
<organism evidence="5">
    <name type="scientific">Onchocerca ochengi</name>
    <name type="common">Filarial nematode worm</name>
    <dbReference type="NCBI Taxonomy" id="42157"/>
    <lineage>
        <taxon>Eukaryota</taxon>
        <taxon>Metazoa</taxon>
        <taxon>Ecdysozoa</taxon>
        <taxon>Nematoda</taxon>
        <taxon>Chromadorea</taxon>
        <taxon>Rhabditida</taxon>
        <taxon>Spirurina</taxon>
        <taxon>Spiruromorpha</taxon>
        <taxon>Filarioidea</taxon>
        <taxon>Onchocercidae</taxon>
        <taxon>Onchocerca</taxon>
    </lineage>
</organism>
<evidence type="ECO:0000313" key="3">
    <source>
        <dbReference type="EMBL" id="VDM98008.1"/>
    </source>
</evidence>
<feature type="compositionally biased region" description="Basic and acidic residues" evidence="1">
    <location>
        <begin position="31"/>
        <end position="42"/>
    </location>
</feature>
<dbReference type="EMBL" id="UYRW01009628">
    <property type="protein sequence ID" value="VDM98008.1"/>
    <property type="molecule type" value="Genomic_DNA"/>
</dbReference>
<keyword evidence="4" id="KW-1185">Reference proteome</keyword>
<dbReference type="AlphaFoldDB" id="A0A182EV99"/>
<dbReference type="WBParaSite" id="nOo.2.0.1.t12088-RA">
    <property type="protein sequence ID" value="nOo.2.0.1.t12088-RA"/>
    <property type="gene ID" value="nOo.2.0.1.g12088"/>
</dbReference>
<name>A0A182EV99_ONCOC</name>
<reference evidence="5" key="1">
    <citation type="submission" date="2016-06" db="UniProtKB">
        <authorList>
            <consortium name="WormBaseParasite"/>
        </authorList>
    </citation>
    <scope>IDENTIFICATION</scope>
</reference>
<evidence type="ECO:0000313" key="5">
    <source>
        <dbReference type="WBParaSite" id="nOo.2.0.1.t12088-RA"/>
    </source>
</evidence>